<reference evidence="1 2" key="1">
    <citation type="submission" date="2018-11" db="EMBL/GenBank/DDBJ databases">
        <authorList>
            <consortium name="Pathogen Informatics"/>
        </authorList>
    </citation>
    <scope>NUCLEOTIDE SEQUENCE [LARGE SCALE GENOMIC DNA]</scope>
    <source>
        <strain evidence="1 2">Zambia</strain>
    </source>
</reference>
<sequence>MHLLQHLPDDVRANGPLDCFSAFPFESYMRQTKKSVHSGYAVAKQAARRHAEKMPFCDRLQVSCLINTTPIAAKEVSNKQPDSKQHVIVDVPSKKQLMIAAKQWIVGKELCLFPTELVDIHLQNCNRPDDNWSVMKCKVINEFDTSPSTLESKHVDCASVAQ</sequence>
<organism evidence="1 2">
    <name type="scientific">Schistosoma margrebowiei</name>
    <dbReference type="NCBI Taxonomy" id="48269"/>
    <lineage>
        <taxon>Eukaryota</taxon>
        <taxon>Metazoa</taxon>
        <taxon>Spiralia</taxon>
        <taxon>Lophotrochozoa</taxon>
        <taxon>Platyhelminthes</taxon>
        <taxon>Trematoda</taxon>
        <taxon>Digenea</taxon>
        <taxon>Strigeidida</taxon>
        <taxon>Schistosomatoidea</taxon>
        <taxon>Schistosomatidae</taxon>
        <taxon>Schistosoma</taxon>
    </lineage>
</organism>
<evidence type="ECO:0000313" key="2">
    <source>
        <dbReference type="Proteomes" id="UP000277204"/>
    </source>
</evidence>
<name>A0A183N920_9TREM</name>
<keyword evidence="2" id="KW-1185">Reference proteome</keyword>
<evidence type="ECO:0000313" key="1">
    <source>
        <dbReference type="EMBL" id="VDP52845.1"/>
    </source>
</evidence>
<proteinExistence type="predicted"/>
<accession>A0A183N920</accession>
<protein>
    <submittedName>
        <fullName evidence="1">Uncharacterized protein</fullName>
    </submittedName>
</protein>
<gene>
    <name evidence="1" type="ORF">SMRZ_LOCUS24798</name>
</gene>
<dbReference type="Proteomes" id="UP000277204">
    <property type="component" value="Unassembled WGS sequence"/>
</dbReference>
<dbReference type="EMBL" id="UZAI01020694">
    <property type="protein sequence ID" value="VDP52845.1"/>
    <property type="molecule type" value="Genomic_DNA"/>
</dbReference>
<dbReference type="AlphaFoldDB" id="A0A183N920"/>